<evidence type="ECO:0000256" key="1">
    <source>
        <dbReference type="SAM" id="MobiDB-lite"/>
    </source>
</evidence>
<feature type="chain" id="PRO_5016801948" description="Antifreeze protein" evidence="2">
    <location>
        <begin position="22"/>
        <end position="617"/>
    </location>
</feature>
<organism evidence="3 4">
    <name type="scientific">Ferruginivarius sediminum</name>
    <dbReference type="NCBI Taxonomy" id="2661937"/>
    <lineage>
        <taxon>Bacteria</taxon>
        <taxon>Pseudomonadati</taxon>
        <taxon>Pseudomonadota</taxon>
        <taxon>Alphaproteobacteria</taxon>
        <taxon>Rhodospirillales</taxon>
        <taxon>Rhodospirillaceae</taxon>
        <taxon>Ferruginivarius</taxon>
    </lineage>
</organism>
<proteinExistence type="predicted"/>
<feature type="compositionally biased region" description="Low complexity" evidence="1">
    <location>
        <begin position="37"/>
        <end position="57"/>
    </location>
</feature>
<dbReference type="Proteomes" id="UP000253941">
    <property type="component" value="Unassembled WGS sequence"/>
</dbReference>
<evidence type="ECO:0000256" key="2">
    <source>
        <dbReference type="SAM" id="SignalP"/>
    </source>
</evidence>
<name>A0A369TKI1_9PROT</name>
<reference evidence="3 4" key="1">
    <citation type="submission" date="2018-07" db="EMBL/GenBank/DDBJ databases">
        <title>Venubactetium sediminum gen. nov., sp. nov., isolated from a marine solar saltern.</title>
        <authorList>
            <person name="Wang S."/>
        </authorList>
    </citation>
    <scope>NUCLEOTIDE SEQUENCE [LARGE SCALE GENOMIC DNA]</scope>
    <source>
        <strain evidence="3 4">WD2A32</strain>
    </source>
</reference>
<evidence type="ECO:0000313" key="4">
    <source>
        <dbReference type="Proteomes" id="UP000253941"/>
    </source>
</evidence>
<keyword evidence="2" id="KW-0732">Signal</keyword>
<keyword evidence="4" id="KW-1185">Reference proteome</keyword>
<feature type="compositionally biased region" description="Basic and acidic residues" evidence="1">
    <location>
        <begin position="67"/>
        <end position="89"/>
    </location>
</feature>
<feature type="signal peptide" evidence="2">
    <location>
        <begin position="1"/>
        <end position="21"/>
    </location>
</feature>
<dbReference type="EMBL" id="QPMH01000002">
    <property type="protein sequence ID" value="RDD63426.1"/>
    <property type="molecule type" value="Genomic_DNA"/>
</dbReference>
<gene>
    <name evidence="3" type="ORF">DRB17_03005</name>
</gene>
<feature type="region of interest" description="Disordered" evidence="1">
    <location>
        <begin position="29"/>
        <end position="89"/>
    </location>
</feature>
<protein>
    <recommendedName>
        <fullName evidence="5">Antifreeze protein</fullName>
    </recommendedName>
</protein>
<evidence type="ECO:0000313" key="3">
    <source>
        <dbReference type="EMBL" id="RDD63426.1"/>
    </source>
</evidence>
<evidence type="ECO:0008006" key="5">
    <source>
        <dbReference type="Google" id="ProtNLM"/>
    </source>
</evidence>
<comment type="caution">
    <text evidence="3">The sequence shown here is derived from an EMBL/GenBank/DDBJ whole genome shotgun (WGS) entry which is preliminary data.</text>
</comment>
<accession>A0A369TKI1</accession>
<sequence>MRASIAAAALVLCLVPGMAAAQDDVGEPLRLAPLDPEPAGEASSGGAADSEAVSSGEPDTADPEESAPERRSAKEKPSSSRDIEGIEVDRLDELTTGSVGVLDQGAGGFRADMWAGTPRGVVEALIPRIPADIGSHSLRALARRLLLSSAAPPHRQQAAQAGEDNLLKLRAERLAALGETGGLIDLLRVAPQRFSDAELTRLHVEALLLAHQRDRACNKVRDAVGEYDAVFWQKAMAVCQIHAGHIGQASLTVSLLREVGRDTDVPFFAVFSAVEQGAGSAPVVEAPGPMQLALMFAGGLPVAKESLAGMEVAGLMSVAAHEGTSAEVRAVAAELAAARGALAAERLRPIYMRFEFQEARLRNAASLNGPAADENMTPVRRRALLYQAARSDPAAAVRAELVREALNSADGGLYLPLARLFAPILADIEVKPELAWFAATAGRALYAANRAEAANRWLMMARQEAIINPEAAAAVTMLWPYARLSGGGEVPVNGGLAAWRSTQVGGDDGVAARESLLQTAFQAFGTRESRSWAEIAAEGPGDTRAAPPAALLFALQEAGEGGRLGEAVLLSVMALGGTGISDCHPVALGMALKALNQVGLEEEARRLAIEAVVAGGI</sequence>
<dbReference type="AlphaFoldDB" id="A0A369TKI1"/>